<dbReference type="Proteomes" id="UP001595812">
    <property type="component" value="Unassembled WGS sequence"/>
</dbReference>
<dbReference type="InterPro" id="IPR002110">
    <property type="entry name" value="Ankyrin_rpt"/>
</dbReference>
<organism evidence="5 6">
    <name type="scientific">Winogradskyella maritima</name>
    <dbReference type="NCBI Taxonomy" id="1517766"/>
    <lineage>
        <taxon>Bacteria</taxon>
        <taxon>Pseudomonadati</taxon>
        <taxon>Bacteroidota</taxon>
        <taxon>Flavobacteriia</taxon>
        <taxon>Flavobacteriales</taxon>
        <taxon>Flavobacteriaceae</taxon>
        <taxon>Winogradskyella</taxon>
    </lineage>
</organism>
<dbReference type="PROSITE" id="PS50088">
    <property type="entry name" value="ANK_REPEAT"/>
    <property type="match status" value="3"/>
</dbReference>
<evidence type="ECO:0000256" key="3">
    <source>
        <dbReference type="PROSITE-ProRule" id="PRU00023"/>
    </source>
</evidence>
<evidence type="ECO:0000256" key="4">
    <source>
        <dbReference type="SAM" id="SignalP"/>
    </source>
</evidence>
<feature type="signal peptide" evidence="4">
    <location>
        <begin position="1"/>
        <end position="19"/>
    </location>
</feature>
<evidence type="ECO:0000313" key="5">
    <source>
        <dbReference type="EMBL" id="MFC3877965.1"/>
    </source>
</evidence>
<evidence type="ECO:0000256" key="1">
    <source>
        <dbReference type="ARBA" id="ARBA00022737"/>
    </source>
</evidence>
<keyword evidence="1" id="KW-0677">Repeat</keyword>
<dbReference type="InterPro" id="IPR036770">
    <property type="entry name" value="Ankyrin_rpt-contain_sf"/>
</dbReference>
<dbReference type="SMART" id="SM00248">
    <property type="entry name" value="ANK"/>
    <property type="match status" value="4"/>
</dbReference>
<dbReference type="PANTHER" id="PTHR24171">
    <property type="entry name" value="ANKYRIN REPEAT DOMAIN-CONTAINING PROTEIN 39-RELATED"/>
    <property type="match status" value="1"/>
</dbReference>
<proteinExistence type="predicted"/>
<accession>A0ABV8AM21</accession>
<dbReference type="Pfam" id="PF12796">
    <property type="entry name" value="Ank_2"/>
    <property type="match status" value="2"/>
</dbReference>
<keyword evidence="2 3" id="KW-0040">ANK repeat</keyword>
<evidence type="ECO:0000256" key="2">
    <source>
        <dbReference type="ARBA" id="ARBA00023043"/>
    </source>
</evidence>
<name>A0ABV8AM21_9FLAO</name>
<sequence>MNFLHAILLVLVAPSFLFSQGTCSKKLQSSAKMGDLDQLKHLITSKESINCIGEWEQTLLMKAIQNNRNDIAHYLINNGADIFKVDDEGSDALFKTAYYGMVEVAKLLIEKGANVNQKGYLGMTPLMMASNREQLKLMELLLSHSANINSQSNSGYTALMYASNPTTVTYLLNQGIDSSLKNSQGEDALAYFKSELKRFEDYGSEDMKMKTRAIIKIIENRNNKK</sequence>
<feature type="repeat" description="ANK" evidence="3">
    <location>
        <begin position="55"/>
        <end position="87"/>
    </location>
</feature>
<feature type="repeat" description="ANK" evidence="3">
    <location>
        <begin position="88"/>
        <end position="120"/>
    </location>
</feature>
<dbReference type="EMBL" id="JBHSAT010000022">
    <property type="protein sequence ID" value="MFC3877965.1"/>
    <property type="molecule type" value="Genomic_DNA"/>
</dbReference>
<dbReference type="RefSeq" id="WP_386101393.1">
    <property type="nucleotide sequence ID" value="NZ_JBHSAT010000022.1"/>
</dbReference>
<comment type="caution">
    <text evidence="5">The sequence shown here is derived from an EMBL/GenBank/DDBJ whole genome shotgun (WGS) entry which is preliminary data.</text>
</comment>
<gene>
    <name evidence="5" type="ORF">ACFOSX_12075</name>
</gene>
<feature type="repeat" description="ANK" evidence="3">
    <location>
        <begin position="121"/>
        <end position="153"/>
    </location>
</feature>
<protein>
    <submittedName>
        <fullName evidence="5">Ankyrin repeat domain-containing protein</fullName>
    </submittedName>
</protein>
<dbReference type="Gene3D" id="1.25.40.20">
    <property type="entry name" value="Ankyrin repeat-containing domain"/>
    <property type="match status" value="2"/>
</dbReference>
<dbReference type="SUPFAM" id="SSF48403">
    <property type="entry name" value="Ankyrin repeat"/>
    <property type="match status" value="1"/>
</dbReference>
<dbReference type="PROSITE" id="PS50297">
    <property type="entry name" value="ANK_REP_REGION"/>
    <property type="match status" value="2"/>
</dbReference>
<keyword evidence="6" id="KW-1185">Reference proteome</keyword>
<reference evidence="6" key="1">
    <citation type="journal article" date="2019" name="Int. J. Syst. Evol. Microbiol.">
        <title>The Global Catalogue of Microorganisms (GCM) 10K type strain sequencing project: providing services to taxonomists for standard genome sequencing and annotation.</title>
        <authorList>
            <consortium name="The Broad Institute Genomics Platform"/>
            <consortium name="The Broad Institute Genome Sequencing Center for Infectious Disease"/>
            <person name="Wu L."/>
            <person name="Ma J."/>
        </authorList>
    </citation>
    <scope>NUCLEOTIDE SEQUENCE [LARGE SCALE GENOMIC DNA]</scope>
    <source>
        <strain evidence="6">CECT 8979</strain>
    </source>
</reference>
<keyword evidence="4" id="KW-0732">Signal</keyword>
<evidence type="ECO:0000313" key="6">
    <source>
        <dbReference type="Proteomes" id="UP001595812"/>
    </source>
</evidence>
<feature type="chain" id="PRO_5046287944" evidence="4">
    <location>
        <begin position="20"/>
        <end position="225"/>
    </location>
</feature>